<protein>
    <recommendedName>
        <fullName evidence="3">Zn(2)-C6 fungal-type domain-containing protein</fullName>
    </recommendedName>
</protein>
<gene>
    <name evidence="4" type="ORF">QBC35DRAFT_458804</name>
</gene>
<dbReference type="EMBL" id="MU864352">
    <property type="protein sequence ID" value="KAK4193085.1"/>
    <property type="molecule type" value="Genomic_DNA"/>
</dbReference>
<dbReference type="SUPFAM" id="SSF57701">
    <property type="entry name" value="Zn2/Cys6 DNA-binding domain"/>
    <property type="match status" value="1"/>
</dbReference>
<sequence length="673" mass="75916">MAETLKRTFHGCLTCRKRKVRCLGGNPCQNCSRMNITCHSSFETNLRIRVSTPTGQKVVDTKPDPIRGLRRLRQPPAAPTPASSSYQFDAHHDGFSTTFQSQFTPFSFPPPPPPQQQQQQQQQQPPQASFPPSIPSIHQQYLPSQQSTTADINHFLYPGMWGGVDFSCLDPNLEHGFNTGAGGASSVPFIVPPTAFNDMLSTSDASQFPTFVSENDVHGHQVGTKEWVPKRRRRNKKVAPKDEGSDAIISETAHPDELSTHEYGDFAVNDNERSMQRFVADFVQKSDSIITPWYNKAEEELDRLMGLPDPGLEIGKTSTQVRNVAEHIIFITLFVNHCDVLSRKLGPLQRRLHRTTHWLSKHPDVPLPPLASKIILGTCYFQIRLNTFIQNSSYTTSLLDVLVSRTDYSQILRAAHNLVSETFGYDPGEGQPSVGVEPSSLRFHESICINADIIRYRVMRKQAVATEDAEAWQDLIDRKWWTIDESIRRLEGEFELASATDPSARVIIPSTGWKSQPAPVSPITTLSQANREWLSAYMEILTVKIIWSRLLQAGVRTDPSSTEAAELIIQSAMLLRKHNDPNECWQYALGRWSLSLFTAGVETIDEVRADWVRMFLSGVAEGTEDERSKGYARKLLELMDYVRRREDETGQRVSIEELVIEKEGIEGMFMFLG</sequence>
<feature type="domain" description="Zn(2)-C6 fungal-type" evidence="3">
    <location>
        <begin position="11"/>
        <end position="38"/>
    </location>
</feature>
<proteinExistence type="predicted"/>
<dbReference type="PROSITE" id="PS00463">
    <property type="entry name" value="ZN2_CY6_FUNGAL_1"/>
    <property type="match status" value="1"/>
</dbReference>
<dbReference type="SMART" id="SM00066">
    <property type="entry name" value="GAL4"/>
    <property type="match status" value="1"/>
</dbReference>
<organism evidence="4 5">
    <name type="scientific">Podospora australis</name>
    <dbReference type="NCBI Taxonomy" id="1536484"/>
    <lineage>
        <taxon>Eukaryota</taxon>
        <taxon>Fungi</taxon>
        <taxon>Dikarya</taxon>
        <taxon>Ascomycota</taxon>
        <taxon>Pezizomycotina</taxon>
        <taxon>Sordariomycetes</taxon>
        <taxon>Sordariomycetidae</taxon>
        <taxon>Sordariales</taxon>
        <taxon>Podosporaceae</taxon>
        <taxon>Podospora</taxon>
    </lineage>
</organism>
<accession>A0AAN6X544</accession>
<feature type="region of interest" description="Disordered" evidence="2">
    <location>
        <begin position="53"/>
        <end position="145"/>
    </location>
</feature>
<dbReference type="PROSITE" id="PS50048">
    <property type="entry name" value="ZN2_CY6_FUNGAL_2"/>
    <property type="match status" value="1"/>
</dbReference>
<dbReference type="Proteomes" id="UP001302126">
    <property type="component" value="Unassembled WGS sequence"/>
</dbReference>
<name>A0AAN6X544_9PEZI</name>
<dbReference type="AlphaFoldDB" id="A0AAN6X544"/>
<dbReference type="SUPFAM" id="SSF81995">
    <property type="entry name" value="beta-sandwich domain of Sec23/24"/>
    <property type="match status" value="1"/>
</dbReference>
<evidence type="ECO:0000313" key="5">
    <source>
        <dbReference type="Proteomes" id="UP001302126"/>
    </source>
</evidence>
<dbReference type="Gene3D" id="4.10.240.10">
    <property type="entry name" value="Zn(2)-C6 fungal-type DNA-binding domain"/>
    <property type="match status" value="1"/>
</dbReference>
<dbReference type="CDD" id="cd00067">
    <property type="entry name" value="GAL4"/>
    <property type="match status" value="1"/>
</dbReference>
<keyword evidence="1" id="KW-0539">Nucleus</keyword>
<feature type="region of interest" description="Disordered" evidence="2">
    <location>
        <begin position="222"/>
        <end position="244"/>
    </location>
</feature>
<reference evidence="4" key="1">
    <citation type="journal article" date="2023" name="Mol. Phylogenet. Evol.">
        <title>Genome-scale phylogeny and comparative genomics of the fungal order Sordariales.</title>
        <authorList>
            <person name="Hensen N."/>
            <person name="Bonometti L."/>
            <person name="Westerberg I."/>
            <person name="Brannstrom I.O."/>
            <person name="Guillou S."/>
            <person name="Cros-Aarteil S."/>
            <person name="Calhoun S."/>
            <person name="Haridas S."/>
            <person name="Kuo A."/>
            <person name="Mondo S."/>
            <person name="Pangilinan J."/>
            <person name="Riley R."/>
            <person name="LaButti K."/>
            <person name="Andreopoulos B."/>
            <person name="Lipzen A."/>
            <person name="Chen C."/>
            <person name="Yan M."/>
            <person name="Daum C."/>
            <person name="Ng V."/>
            <person name="Clum A."/>
            <person name="Steindorff A."/>
            <person name="Ohm R.A."/>
            <person name="Martin F."/>
            <person name="Silar P."/>
            <person name="Natvig D.O."/>
            <person name="Lalanne C."/>
            <person name="Gautier V."/>
            <person name="Ament-Velasquez S.L."/>
            <person name="Kruys A."/>
            <person name="Hutchinson M.I."/>
            <person name="Powell A.J."/>
            <person name="Barry K."/>
            <person name="Miller A.N."/>
            <person name="Grigoriev I.V."/>
            <person name="Debuchy R."/>
            <person name="Gladieux P."/>
            <person name="Hiltunen Thoren M."/>
            <person name="Johannesson H."/>
        </authorList>
    </citation>
    <scope>NUCLEOTIDE SEQUENCE</scope>
    <source>
        <strain evidence="4">PSN309</strain>
    </source>
</reference>
<evidence type="ECO:0000313" key="4">
    <source>
        <dbReference type="EMBL" id="KAK4193085.1"/>
    </source>
</evidence>
<dbReference type="Pfam" id="PF00172">
    <property type="entry name" value="Zn_clus"/>
    <property type="match status" value="1"/>
</dbReference>
<comment type="caution">
    <text evidence="4">The sequence shown here is derived from an EMBL/GenBank/DDBJ whole genome shotgun (WGS) entry which is preliminary data.</text>
</comment>
<feature type="compositionally biased region" description="Low complexity" evidence="2">
    <location>
        <begin position="116"/>
        <end position="127"/>
    </location>
</feature>
<reference evidence="4" key="2">
    <citation type="submission" date="2023-05" db="EMBL/GenBank/DDBJ databases">
        <authorList>
            <consortium name="Lawrence Berkeley National Laboratory"/>
            <person name="Steindorff A."/>
            <person name="Hensen N."/>
            <person name="Bonometti L."/>
            <person name="Westerberg I."/>
            <person name="Brannstrom I.O."/>
            <person name="Guillou S."/>
            <person name="Cros-Aarteil S."/>
            <person name="Calhoun S."/>
            <person name="Haridas S."/>
            <person name="Kuo A."/>
            <person name="Mondo S."/>
            <person name="Pangilinan J."/>
            <person name="Riley R."/>
            <person name="Labutti K."/>
            <person name="Andreopoulos B."/>
            <person name="Lipzen A."/>
            <person name="Chen C."/>
            <person name="Yanf M."/>
            <person name="Daum C."/>
            <person name="Ng V."/>
            <person name="Clum A."/>
            <person name="Ohm R."/>
            <person name="Martin F."/>
            <person name="Silar P."/>
            <person name="Natvig D."/>
            <person name="Lalanne C."/>
            <person name="Gautier V."/>
            <person name="Ament-Velasquez S.L."/>
            <person name="Kruys A."/>
            <person name="Hutchinson M.I."/>
            <person name="Powell A.J."/>
            <person name="Barry K."/>
            <person name="Miller A.N."/>
            <person name="Grigoriev I.V."/>
            <person name="Debuchy R."/>
            <person name="Gladieux P."/>
            <person name="Thoren M.H."/>
            <person name="Johannesson H."/>
        </authorList>
    </citation>
    <scope>NUCLEOTIDE SEQUENCE</scope>
    <source>
        <strain evidence="4">PSN309</strain>
    </source>
</reference>
<dbReference type="InterPro" id="IPR001138">
    <property type="entry name" value="Zn2Cys6_DnaBD"/>
</dbReference>
<feature type="compositionally biased region" description="Low complexity" evidence="2">
    <location>
        <begin position="95"/>
        <end position="106"/>
    </location>
</feature>
<evidence type="ECO:0000256" key="1">
    <source>
        <dbReference type="ARBA" id="ARBA00023242"/>
    </source>
</evidence>
<keyword evidence="5" id="KW-1185">Reference proteome</keyword>
<evidence type="ECO:0000259" key="3">
    <source>
        <dbReference type="PROSITE" id="PS50048"/>
    </source>
</evidence>
<evidence type="ECO:0000256" key="2">
    <source>
        <dbReference type="SAM" id="MobiDB-lite"/>
    </source>
</evidence>
<dbReference type="InterPro" id="IPR036864">
    <property type="entry name" value="Zn2-C6_fun-type_DNA-bd_sf"/>
</dbReference>
<dbReference type="GO" id="GO:0000981">
    <property type="term" value="F:DNA-binding transcription factor activity, RNA polymerase II-specific"/>
    <property type="evidence" value="ECO:0007669"/>
    <property type="project" value="InterPro"/>
</dbReference>
<dbReference type="GO" id="GO:0008270">
    <property type="term" value="F:zinc ion binding"/>
    <property type="evidence" value="ECO:0007669"/>
    <property type="project" value="InterPro"/>
</dbReference>